<dbReference type="GO" id="GO:0006508">
    <property type="term" value="P:proteolysis"/>
    <property type="evidence" value="ECO:0007669"/>
    <property type="project" value="UniProtKB-KW"/>
</dbReference>
<keyword evidence="3" id="KW-0378">Hydrolase</keyword>
<evidence type="ECO:0000256" key="2">
    <source>
        <dbReference type="ARBA" id="ARBA00024195"/>
    </source>
</evidence>
<dbReference type="RefSeq" id="XP_016927531.3">
    <property type="nucleotide sequence ID" value="XM_017072042.4"/>
</dbReference>
<reference evidence="7" key="1">
    <citation type="submission" date="2025-08" db="UniProtKB">
        <authorList>
            <consortium name="RefSeq"/>
        </authorList>
    </citation>
    <scope>IDENTIFICATION</scope>
</reference>
<evidence type="ECO:0000259" key="5">
    <source>
        <dbReference type="PROSITE" id="PS50240"/>
    </source>
</evidence>
<dbReference type="PROSITE" id="PS50240">
    <property type="entry name" value="TRYPSIN_DOM"/>
    <property type="match status" value="1"/>
</dbReference>
<dbReference type="PRINTS" id="PR00722">
    <property type="entry name" value="CHYMOTRYPSIN"/>
</dbReference>
<dbReference type="Proteomes" id="UP001652628">
    <property type="component" value="Chromosome 2R"/>
</dbReference>
<dbReference type="SUPFAM" id="SSF50494">
    <property type="entry name" value="Trypsin-like serine proteases"/>
    <property type="match status" value="1"/>
</dbReference>
<dbReference type="InterPro" id="IPR001314">
    <property type="entry name" value="Peptidase_S1A"/>
</dbReference>
<dbReference type="GeneID" id="108008252"/>
<keyword evidence="6" id="KW-1185">Reference proteome</keyword>
<feature type="signal peptide" evidence="4">
    <location>
        <begin position="1"/>
        <end position="23"/>
    </location>
</feature>
<organism evidence="6 7">
    <name type="scientific">Drosophila suzukii</name>
    <name type="common">Spotted-wing drosophila fruit fly</name>
    <dbReference type="NCBI Taxonomy" id="28584"/>
    <lineage>
        <taxon>Eukaryota</taxon>
        <taxon>Metazoa</taxon>
        <taxon>Ecdysozoa</taxon>
        <taxon>Arthropoda</taxon>
        <taxon>Hexapoda</taxon>
        <taxon>Insecta</taxon>
        <taxon>Pterygota</taxon>
        <taxon>Neoptera</taxon>
        <taxon>Endopterygota</taxon>
        <taxon>Diptera</taxon>
        <taxon>Brachycera</taxon>
        <taxon>Muscomorpha</taxon>
        <taxon>Ephydroidea</taxon>
        <taxon>Drosophilidae</taxon>
        <taxon>Drosophila</taxon>
        <taxon>Sophophora</taxon>
    </lineage>
</organism>
<keyword evidence="1" id="KW-1015">Disulfide bond</keyword>
<name>A0AB39Z2P3_DROSZ</name>
<evidence type="ECO:0000313" key="6">
    <source>
        <dbReference type="Proteomes" id="UP001652628"/>
    </source>
</evidence>
<dbReference type="InterPro" id="IPR043504">
    <property type="entry name" value="Peptidase_S1_PA_chymotrypsin"/>
</dbReference>
<evidence type="ECO:0000256" key="4">
    <source>
        <dbReference type="SAM" id="SignalP"/>
    </source>
</evidence>
<feature type="chain" id="PRO_5045664199" evidence="4">
    <location>
        <begin position="24"/>
        <end position="276"/>
    </location>
</feature>
<proteinExistence type="inferred from homology"/>
<evidence type="ECO:0000256" key="1">
    <source>
        <dbReference type="ARBA" id="ARBA00023157"/>
    </source>
</evidence>
<dbReference type="InterPro" id="IPR018114">
    <property type="entry name" value="TRYPSIN_HIS"/>
</dbReference>
<accession>A0AB39Z2P3</accession>
<dbReference type="PANTHER" id="PTHR24256">
    <property type="entry name" value="TRYPTASE-RELATED"/>
    <property type="match status" value="1"/>
</dbReference>
<dbReference type="SMART" id="SM00020">
    <property type="entry name" value="Tryp_SPc"/>
    <property type="match status" value="1"/>
</dbReference>
<dbReference type="PROSITE" id="PS00135">
    <property type="entry name" value="TRYPSIN_SER"/>
    <property type="match status" value="1"/>
</dbReference>
<dbReference type="CDD" id="cd00190">
    <property type="entry name" value="Tryp_SPc"/>
    <property type="match status" value="1"/>
</dbReference>
<dbReference type="InterPro" id="IPR033116">
    <property type="entry name" value="TRYPSIN_SER"/>
</dbReference>
<gene>
    <name evidence="7" type="primary">LOC108008252</name>
</gene>
<feature type="domain" description="Peptidase S1" evidence="5">
    <location>
        <begin position="39"/>
        <end position="271"/>
    </location>
</feature>
<dbReference type="GO" id="GO:0005576">
    <property type="term" value="C:extracellular region"/>
    <property type="evidence" value="ECO:0007669"/>
    <property type="project" value="UniProtKB-SubCell"/>
</dbReference>
<evidence type="ECO:0000313" key="7">
    <source>
        <dbReference type="RefSeq" id="XP_016927531.3"/>
    </source>
</evidence>
<dbReference type="InterPro" id="IPR051487">
    <property type="entry name" value="Ser/Thr_Proteases_Immune/Dev"/>
</dbReference>
<dbReference type="GO" id="GO:0046872">
    <property type="term" value="F:metal ion binding"/>
    <property type="evidence" value="ECO:0007669"/>
    <property type="project" value="UniProtKB-KW"/>
</dbReference>
<dbReference type="InterPro" id="IPR009003">
    <property type="entry name" value="Peptidase_S1_PA"/>
</dbReference>
<dbReference type="PROSITE" id="PS00134">
    <property type="entry name" value="TRYPSIN_HIS"/>
    <property type="match status" value="1"/>
</dbReference>
<dbReference type="GO" id="GO:0004252">
    <property type="term" value="F:serine-type endopeptidase activity"/>
    <property type="evidence" value="ECO:0007669"/>
    <property type="project" value="InterPro"/>
</dbReference>
<protein>
    <submittedName>
        <fullName evidence="7">Serine protease easter-like</fullName>
    </submittedName>
</protein>
<dbReference type="InterPro" id="IPR001254">
    <property type="entry name" value="Trypsin_dom"/>
</dbReference>
<sequence>MKIVISVIGLLACLFIGTKEGLAYLLDPNCAVSGNIGKIMRGRDTDILSNPWMVLVIGSRVENCGGSLITSRFVLTAAHCITSGPMKVRLGEYDDQYFMEDCSSGVCIPRSFEVNVDSKVTHKQFRDYKNDIGILRMSEIIPYSDFVRPICILIDEEMGYVPFFSVTGWGRTESSDYSKVLQVATLENIDRNICAEIFRSEFDIAQICAGSNTSDSCRGDSGGPLSAVRTYNGLNRTFQYGVVSYGLRSCSGLGVYTNVTHFTGFILRALEYLRNR</sequence>
<keyword evidence="4" id="KW-0732">Signal</keyword>
<dbReference type="Gene3D" id="2.40.10.10">
    <property type="entry name" value="Trypsin-like serine proteases"/>
    <property type="match status" value="2"/>
</dbReference>
<dbReference type="AlphaFoldDB" id="A0AB39Z2P3"/>
<comment type="similarity">
    <text evidence="2">Belongs to the peptidase S1 family. CLIP subfamily.</text>
</comment>
<evidence type="ECO:0000256" key="3">
    <source>
        <dbReference type="RuleBase" id="RU363034"/>
    </source>
</evidence>
<keyword evidence="3" id="KW-0645">Protease</keyword>
<keyword evidence="3" id="KW-0720">Serine protease</keyword>
<dbReference type="Pfam" id="PF00089">
    <property type="entry name" value="Trypsin"/>
    <property type="match status" value="1"/>
</dbReference>